<comment type="caution">
    <text evidence="1">The sequence shown here is derived from an EMBL/GenBank/DDBJ whole genome shotgun (WGS) entry which is preliminary data.</text>
</comment>
<proteinExistence type="predicted"/>
<name>A0A8S9H7L2_BRACR</name>
<evidence type="ECO:0000313" key="1">
    <source>
        <dbReference type="EMBL" id="KAF2552507.1"/>
    </source>
</evidence>
<sequence>MLIGWISQLLISPEVRPCLCSIRTVIDTSDRLQRHEYGDTLFQDECLSHWVLLTPTSPFITFGSFQVFLDPLQTVIIAQNENAVTS</sequence>
<dbReference type="EMBL" id="QGKW02001988">
    <property type="protein sequence ID" value="KAF2552507.1"/>
    <property type="molecule type" value="Genomic_DNA"/>
</dbReference>
<evidence type="ECO:0000313" key="2">
    <source>
        <dbReference type="Proteomes" id="UP000712281"/>
    </source>
</evidence>
<organism evidence="1 2">
    <name type="scientific">Brassica cretica</name>
    <name type="common">Mustard</name>
    <dbReference type="NCBI Taxonomy" id="69181"/>
    <lineage>
        <taxon>Eukaryota</taxon>
        <taxon>Viridiplantae</taxon>
        <taxon>Streptophyta</taxon>
        <taxon>Embryophyta</taxon>
        <taxon>Tracheophyta</taxon>
        <taxon>Spermatophyta</taxon>
        <taxon>Magnoliopsida</taxon>
        <taxon>eudicotyledons</taxon>
        <taxon>Gunneridae</taxon>
        <taxon>Pentapetalae</taxon>
        <taxon>rosids</taxon>
        <taxon>malvids</taxon>
        <taxon>Brassicales</taxon>
        <taxon>Brassicaceae</taxon>
        <taxon>Brassiceae</taxon>
        <taxon>Brassica</taxon>
    </lineage>
</organism>
<reference evidence="1" key="1">
    <citation type="submission" date="2019-12" db="EMBL/GenBank/DDBJ databases">
        <title>Genome sequencing and annotation of Brassica cretica.</title>
        <authorList>
            <person name="Studholme D.J."/>
            <person name="Sarris P.F."/>
        </authorList>
    </citation>
    <scope>NUCLEOTIDE SEQUENCE</scope>
    <source>
        <strain evidence="1">PFS-001/15</strain>
        <tissue evidence="1">Leaf</tissue>
    </source>
</reference>
<dbReference type="Proteomes" id="UP000712281">
    <property type="component" value="Unassembled WGS sequence"/>
</dbReference>
<gene>
    <name evidence="1" type="ORF">F2Q68_00034891</name>
</gene>
<accession>A0A8S9H7L2</accession>
<protein>
    <submittedName>
        <fullName evidence="1">Uncharacterized protein</fullName>
    </submittedName>
</protein>
<dbReference type="AlphaFoldDB" id="A0A8S9H7L2"/>